<organism evidence="2 3">
    <name type="scientific">Populus tomentosa</name>
    <name type="common">Chinese white poplar</name>
    <dbReference type="NCBI Taxonomy" id="118781"/>
    <lineage>
        <taxon>Eukaryota</taxon>
        <taxon>Viridiplantae</taxon>
        <taxon>Streptophyta</taxon>
        <taxon>Embryophyta</taxon>
        <taxon>Tracheophyta</taxon>
        <taxon>Spermatophyta</taxon>
        <taxon>Magnoliopsida</taxon>
        <taxon>eudicotyledons</taxon>
        <taxon>Gunneridae</taxon>
        <taxon>Pentapetalae</taxon>
        <taxon>rosids</taxon>
        <taxon>fabids</taxon>
        <taxon>Malpighiales</taxon>
        <taxon>Salicaceae</taxon>
        <taxon>Saliceae</taxon>
        <taxon>Populus</taxon>
    </lineage>
</organism>
<feature type="compositionally biased region" description="Basic and acidic residues" evidence="1">
    <location>
        <begin position="1"/>
        <end position="11"/>
    </location>
</feature>
<sequence>MRSSIGEEKNTRIASGPGMRRESKRRIADRKIRQGKRLSDTRDRPTRTEEAEARGVSTEEFGAKTPKRFVPGKVHKRKLQYRGGLQRKEKETKLQNRAGVPVGSDVDLGISNDDIAHDGLEEASSDSKEDVILDFQSDMARMVGGINMSSSSNTKSGGKRKERDHYDVRGKKKKTAGIGVQLLSSIHEVMTELHSIPGVLIENEFQDFATEYLSLRRKREMWSDEKKPLLQFIVDVVFFVAVSYRELVRFEKETPFAVTVCMEKTYVAPTL</sequence>
<reference evidence="2" key="1">
    <citation type="journal article" date="2020" name="bioRxiv">
        <title>Hybrid origin of Populus tomentosa Carr. identified through genome sequencing and phylogenomic analysis.</title>
        <authorList>
            <person name="An X."/>
            <person name="Gao K."/>
            <person name="Chen Z."/>
            <person name="Li J."/>
            <person name="Yang X."/>
            <person name="Yang X."/>
            <person name="Zhou J."/>
            <person name="Guo T."/>
            <person name="Zhao T."/>
            <person name="Huang S."/>
            <person name="Miao D."/>
            <person name="Khan W.U."/>
            <person name="Rao P."/>
            <person name="Ye M."/>
            <person name="Lei B."/>
            <person name="Liao W."/>
            <person name="Wang J."/>
            <person name="Ji L."/>
            <person name="Li Y."/>
            <person name="Guo B."/>
            <person name="Mustafa N.S."/>
            <person name="Li S."/>
            <person name="Yun Q."/>
            <person name="Keller S.R."/>
            <person name="Mao J."/>
            <person name="Zhang R."/>
            <person name="Strauss S.H."/>
        </authorList>
    </citation>
    <scope>NUCLEOTIDE SEQUENCE</scope>
    <source>
        <strain evidence="2">GM15</strain>
        <tissue evidence="2">Leaf</tissue>
    </source>
</reference>
<feature type="compositionally biased region" description="Basic and acidic residues" evidence="1">
    <location>
        <begin position="159"/>
        <end position="169"/>
    </location>
</feature>
<evidence type="ECO:0000256" key="1">
    <source>
        <dbReference type="SAM" id="MobiDB-lite"/>
    </source>
</evidence>
<accession>A0A8X7ZDT2</accession>
<feature type="compositionally biased region" description="Basic and acidic residues" evidence="1">
    <location>
        <begin position="19"/>
        <end position="53"/>
    </location>
</feature>
<proteinExistence type="predicted"/>
<dbReference type="OrthoDB" id="855082at2759"/>
<feature type="region of interest" description="Disordered" evidence="1">
    <location>
        <begin position="145"/>
        <end position="170"/>
    </location>
</feature>
<feature type="compositionally biased region" description="Polar residues" evidence="1">
    <location>
        <begin position="147"/>
        <end position="156"/>
    </location>
</feature>
<dbReference type="Proteomes" id="UP000886885">
    <property type="component" value="Chromosome 8D"/>
</dbReference>
<name>A0A8X7ZDT2_POPTO</name>
<gene>
    <name evidence="2" type="ORF">POTOM_032074</name>
</gene>
<comment type="caution">
    <text evidence="2">The sequence shown here is derived from an EMBL/GenBank/DDBJ whole genome shotgun (WGS) entry which is preliminary data.</text>
</comment>
<evidence type="ECO:0000313" key="3">
    <source>
        <dbReference type="Proteomes" id="UP000886885"/>
    </source>
</evidence>
<keyword evidence="3" id="KW-1185">Reference proteome</keyword>
<evidence type="ECO:0000313" key="2">
    <source>
        <dbReference type="EMBL" id="KAG6764598.1"/>
    </source>
</evidence>
<dbReference type="EMBL" id="JAAWWB010000016">
    <property type="protein sequence ID" value="KAG6764598.1"/>
    <property type="molecule type" value="Genomic_DNA"/>
</dbReference>
<dbReference type="AlphaFoldDB" id="A0A8X7ZDT2"/>
<protein>
    <submittedName>
        <fullName evidence="2">Uncharacterized protein</fullName>
    </submittedName>
</protein>
<feature type="region of interest" description="Disordered" evidence="1">
    <location>
        <begin position="1"/>
        <end position="100"/>
    </location>
</feature>